<accession>A0ACB6ZHV5</accession>
<name>A0ACB6ZHV5_THEGA</name>
<dbReference type="Proteomes" id="UP000886501">
    <property type="component" value="Unassembled WGS sequence"/>
</dbReference>
<comment type="caution">
    <text evidence="1">The sequence shown here is derived from an EMBL/GenBank/DDBJ whole genome shotgun (WGS) entry which is preliminary data.</text>
</comment>
<gene>
    <name evidence="1" type="ORF">BDM02DRAFT_1844775</name>
</gene>
<organism evidence="1 2">
    <name type="scientific">Thelephora ganbajun</name>
    <name type="common">Ganba fungus</name>
    <dbReference type="NCBI Taxonomy" id="370292"/>
    <lineage>
        <taxon>Eukaryota</taxon>
        <taxon>Fungi</taxon>
        <taxon>Dikarya</taxon>
        <taxon>Basidiomycota</taxon>
        <taxon>Agaricomycotina</taxon>
        <taxon>Agaricomycetes</taxon>
        <taxon>Thelephorales</taxon>
        <taxon>Thelephoraceae</taxon>
        <taxon>Thelephora</taxon>
    </lineage>
</organism>
<dbReference type="EMBL" id="MU117998">
    <property type="protein sequence ID" value="KAF9649385.1"/>
    <property type="molecule type" value="Genomic_DNA"/>
</dbReference>
<evidence type="ECO:0000313" key="1">
    <source>
        <dbReference type="EMBL" id="KAF9649385.1"/>
    </source>
</evidence>
<reference evidence="1" key="2">
    <citation type="journal article" date="2020" name="Nat. Commun.">
        <title>Large-scale genome sequencing of mycorrhizal fungi provides insights into the early evolution of symbiotic traits.</title>
        <authorList>
            <person name="Miyauchi S."/>
            <person name="Kiss E."/>
            <person name="Kuo A."/>
            <person name="Drula E."/>
            <person name="Kohler A."/>
            <person name="Sanchez-Garcia M."/>
            <person name="Morin E."/>
            <person name="Andreopoulos B."/>
            <person name="Barry K.W."/>
            <person name="Bonito G."/>
            <person name="Buee M."/>
            <person name="Carver A."/>
            <person name="Chen C."/>
            <person name="Cichocki N."/>
            <person name="Clum A."/>
            <person name="Culley D."/>
            <person name="Crous P.W."/>
            <person name="Fauchery L."/>
            <person name="Girlanda M."/>
            <person name="Hayes R.D."/>
            <person name="Keri Z."/>
            <person name="LaButti K."/>
            <person name="Lipzen A."/>
            <person name="Lombard V."/>
            <person name="Magnuson J."/>
            <person name="Maillard F."/>
            <person name="Murat C."/>
            <person name="Nolan M."/>
            <person name="Ohm R.A."/>
            <person name="Pangilinan J."/>
            <person name="Pereira M.F."/>
            <person name="Perotto S."/>
            <person name="Peter M."/>
            <person name="Pfister S."/>
            <person name="Riley R."/>
            <person name="Sitrit Y."/>
            <person name="Stielow J.B."/>
            <person name="Szollosi G."/>
            <person name="Zifcakova L."/>
            <person name="Stursova M."/>
            <person name="Spatafora J.W."/>
            <person name="Tedersoo L."/>
            <person name="Vaario L.M."/>
            <person name="Yamada A."/>
            <person name="Yan M."/>
            <person name="Wang P."/>
            <person name="Xu J."/>
            <person name="Bruns T."/>
            <person name="Baldrian P."/>
            <person name="Vilgalys R."/>
            <person name="Dunand C."/>
            <person name="Henrissat B."/>
            <person name="Grigoriev I.V."/>
            <person name="Hibbett D."/>
            <person name="Nagy L.G."/>
            <person name="Martin F.M."/>
        </authorList>
    </citation>
    <scope>NUCLEOTIDE SEQUENCE</scope>
    <source>
        <strain evidence="1">P2</strain>
    </source>
</reference>
<reference evidence="1" key="1">
    <citation type="submission" date="2019-10" db="EMBL/GenBank/DDBJ databases">
        <authorList>
            <consortium name="DOE Joint Genome Institute"/>
            <person name="Kuo A."/>
            <person name="Miyauchi S."/>
            <person name="Kiss E."/>
            <person name="Drula E."/>
            <person name="Kohler A."/>
            <person name="Sanchez-Garcia M."/>
            <person name="Andreopoulos B."/>
            <person name="Barry K.W."/>
            <person name="Bonito G."/>
            <person name="Buee M."/>
            <person name="Carver A."/>
            <person name="Chen C."/>
            <person name="Cichocki N."/>
            <person name="Clum A."/>
            <person name="Culley D."/>
            <person name="Crous P.W."/>
            <person name="Fauchery L."/>
            <person name="Girlanda M."/>
            <person name="Hayes R."/>
            <person name="Keri Z."/>
            <person name="Labutti K."/>
            <person name="Lipzen A."/>
            <person name="Lombard V."/>
            <person name="Magnuson J."/>
            <person name="Maillard F."/>
            <person name="Morin E."/>
            <person name="Murat C."/>
            <person name="Nolan M."/>
            <person name="Ohm R."/>
            <person name="Pangilinan J."/>
            <person name="Pereira M."/>
            <person name="Perotto S."/>
            <person name="Peter M."/>
            <person name="Riley R."/>
            <person name="Sitrit Y."/>
            <person name="Stielow B."/>
            <person name="Szollosi G."/>
            <person name="Zifcakova L."/>
            <person name="Stursova M."/>
            <person name="Spatafora J.W."/>
            <person name="Tedersoo L."/>
            <person name="Vaario L.-M."/>
            <person name="Yamada A."/>
            <person name="Yan M."/>
            <person name="Wang P."/>
            <person name="Xu J."/>
            <person name="Bruns T."/>
            <person name="Baldrian P."/>
            <person name="Vilgalys R."/>
            <person name="Henrissat B."/>
            <person name="Grigoriev I.V."/>
            <person name="Hibbett D."/>
            <person name="Nagy L.G."/>
            <person name="Martin F.M."/>
        </authorList>
    </citation>
    <scope>NUCLEOTIDE SEQUENCE</scope>
    <source>
        <strain evidence="1">P2</strain>
    </source>
</reference>
<evidence type="ECO:0000313" key="2">
    <source>
        <dbReference type="Proteomes" id="UP000886501"/>
    </source>
</evidence>
<protein>
    <submittedName>
        <fullName evidence="1">Uncharacterized protein</fullName>
    </submittedName>
</protein>
<keyword evidence="2" id="KW-1185">Reference proteome</keyword>
<proteinExistence type="predicted"/>
<sequence>MALTASSSRRIRRQPSEDISDVPATQRSKVEDVEMDSGDDVARHRGSRKGKRGKKKAAAPADRDEAMIDVDLDTGDVPDEPFDREALLNQPLSQKQLAKLHSFTSDATVSLDVYKADVMEMTKRLAGNIAEFMSNNQDKTLGELDSMMRTLMDVEQYHFIQRDTVSSLHERLTKGEKIENVVIRFEEGVKEKKEEYRTKTSRQKYLKDEDYKEFKEAIFQADHKDEAMPPMTTFIEKEPGDVSDDDDIEIGGVTQDYKCPITLTQLQNPLTSKICNHSFSGAAIREFLSRGVKRCPATGCNERLTLADLKEDKSLERKVKEHARRAAMRAEDEDVDTEIID</sequence>